<feature type="domain" description="Acylphosphatase-like" evidence="7">
    <location>
        <begin position="4"/>
        <end position="96"/>
    </location>
</feature>
<dbReference type="PANTHER" id="PTHR10029:SF3">
    <property type="entry name" value="ACYLPHOSPHATASE-RELATED"/>
    <property type="match status" value="1"/>
</dbReference>
<dbReference type="InterPro" id="IPR020456">
    <property type="entry name" value="Acylphosphatase"/>
</dbReference>
<dbReference type="PROSITE" id="PS51160">
    <property type="entry name" value="ACYLPHOSPHATASE_3"/>
    <property type="match status" value="1"/>
</dbReference>
<gene>
    <name evidence="8" type="ORF">MOBT1_002694</name>
</gene>
<keyword evidence="3 5" id="KW-0378">Hydrolase</keyword>
<dbReference type="EMBL" id="CP119939">
    <property type="protein sequence ID" value="WFD03997.1"/>
    <property type="molecule type" value="Genomic_DNA"/>
</dbReference>
<dbReference type="Gene3D" id="3.30.70.100">
    <property type="match status" value="1"/>
</dbReference>
<proteinExistence type="inferred from homology"/>
<evidence type="ECO:0000313" key="8">
    <source>
        <dbReference type="EMBL" id="WFD03997.1"/>
    </source>
</evidence>
<dbReference type="InterPro" id="IPR001792">
    <property type="entry name" value="Acylphosphatase-like_dom"/>
</dbReference>
<evidence type="ECO:0000256" key="3">
    <source>
        <dbReference type="ARBA" id="ARBA00022801"/>
    </source>
</evidence>
<comment type="similarity">
    <text evidence="1 6">Belongs to the acylphosphatase family.</text>
</comment>
<dbReference type="Proteomes" id="UP001214603">
    <property type="component" value="Chromosome 6"/>
</dbReference>
<dbReference type="InterPro" id="IPR036046">
    <property type="entry name" value="Acylphosphatase-like_dom_sf"/>
</dbReference>
<name>A0AAF0E2R4_9BASI</name>
<evidence type="ECO:0000256" key="2">
    <source>
        <dbReference type="ARBA" id="ARBA00012150"/>
    </source>
</evidence>
<evidence type="ECO:0000256" key="1">
    <source>
        <dbReference type="ARBA" id="ARBA00005614"/>
    </source>
</evidence>
<evidence type="ECO:0000256" key="5">
    <source>
        <dbReference type="PROSITE-ProRule" id="PRU00520"/>
    </source>
</evidence>
<organism evidence="8 9">
    <name type="scientific">Malassezia obtusa</name>
    <dbReference type="NCBI Taxonomy" id="76774"/>
    <lineage>
        <taxon>Eukaryota</taxon>
        <taxon>Fungi</taxon>
        <taxon>Dikarya</taxon>
        <taxon>Basidiomycota</taxon>
        <taxon>Ustilaginomycotina</taxon>
        <taxon>Malasseziomycetes</taxon>
        <taxon>Malasseziales</taxon>
        <taxon>Malasseziaceae</taxon>
        <taxon>Malassezia</taxon>
    </lineage>
</organism>
<feature type="active site" evidence="5">
    <location>
        <position position="19"/>
    </location>
</feature>
<dbReference type="InterPro" id="IPR017968">
    <property type="entry name" value="Acylphosphatase_CS"/>
</dbReference>
<dbReference type="EC" id="3.6.1.7" evidence="2 5"/>
<dbReference type="PROSITE" id="PS00150">
    <property type="entry name" value="ACYLPHOSPHATASE_1"/>
    <property type="match status" value="1"/>
</dbReference>
<dbReference type="AlphaFoldDB" id="A0AAF0E2R4"/>
<accession>A0AAF0E2R4</accession>
<dbReference type="Pfam" id="PF00708">
    <property type="entry name" value="Acylphosphatase"/>
    <property type="match status" value="1"/>
</dbReference>
<evidence type="ECO:0000256" key="6">
    <source>
        <dbReference type="RuleBase" id="RU004168"/>
    </source>
</evidence>
<sequence length="96" mass="10681">MASYIYFRVTGSVQGVSFRQTTVQQANALGLRGWVHNEPDGSVSGEAAGPTEHIQKLRDYLHVGPQQARVDNVDIMFIKNHDLSQSTLPVPFELRT</sequence>
<reference evidence="8" key="1">
    <citation type="submission" date="2023-03" db="EMBL/GenBank/DDBJ databases">
        <title>Mating type loci evolution in Malassezia.</title>
        <authorList>
            <person name="Coelho M.A."/>
        </authorList>
    </citation>
    <scope>NUCLEOTIDE SEQUENCE</scope>
    <source>
        <strain evidence="8">CBS 7876</strain>
    </source>
</reference>
<evidence type="ECO:0000313" key="9">
    <source>
        <dbReference type="Proteomes" id="UP001214603"/>
    </source>
</evidence>
<feature type="active site" evidence="5">
    <location>
        <position position="37"/>
    </location>
</feature>
<keyword evidence="9" id="KW-1185">Reference proteome</keyword>
<dbReference type="SUPFAM" id="SSF54975">
    <property type="entry name" value="Acylphosphatase/BLUF domain-like"/>
    <property type="match status" value="1"/>
</dbReference>
<evidence type="ECO:0000256" key="4">
    <source>
        <dbReference type="ARBA" id="ARBA00047645"/>
    </source>
</evidence>
<dbReference type="GO" id="GO:0003998">
    <property type="term" value="F:acylphosphatase activity"/>
    <property type="evidence" value="ECO:0007669"/>
    <property type="project" value="UniProtKB-EC"/>
</dbReference>
<dbReference type="PRINTS" id="PR00112">
    <property type="entry name" value="ACYLPHPHTASE"/>
</dbReference>
<comment type="catalytic activity">
    <reaction evidence="4 5">
        <text>an acyl phosphate + H2O = a carboxylate + phosphate + H(+)</text>
        <dbReference type="Rhea" id="RHEA:14965"/>
        <dbReference type="ChEBI" id="CHEBI:15377"/>
        <dbReference type="ChEBI" id="CHEBI:15378"/>
        <dbReference type="ChEBI" id="CHEBI:29067"/>
        <dbReference type="ChEBI" id="CHEBI:43474"/>
        <dbReference type="ChEBI" id="CHEBI:59918"/>
        <dbReference type="EC" id="3.6.1.7"/>
    </reaction>
</comment>
<evidence type="ECO:0000259" key="7">
    <source>
        <dbReference type="PROSITE" id="PS51160"/>
    </source>
</evidence>
<dbReference type="PANTHER" id="PTHR10029">
    <property type="entry name" value="ACYLPHOSPHATASE"/>
    <property type="match status" value="1"/>
</dbReference>
<protein>
    <recommendedName>
        <fullName evidence="2 5">acylphosphatase</fullName>
        <ecNumber evidence="2 5">3.6.1.7</ecNumber>
    </recommendedName>
</protein>